<feature type="chain" id="PRO_5039193196" description="Lipoprotein" evidence="2">
    <location>
        <begin position="23"/>
        <end position="234"/>
    </location>
</feature>
<organism evidence="3 4">
    <name type="scientific">Nocardia ninae NBRC 108245</name>
    <dbReference type="NCBI Taxonomy" id="1210091"/>
    <lineage>
        <taxon>Bacteria</taxon>
        <taxon>Bacillati</taxon>
        <taxon>Actinomycetota</taxon>
        <taxon>Actinomycetes</taxon>
        <taxon>Mycobacteriales</taxon>
        <taxon>Nocardiaceae</taxon>
        <taxon>Nocardia</taxon>
    </lineage>
</organism>
<dbReference type="Proteomes" id="UP000321424">
    <property type="component" value="Unassembled WGS sequence"/>
</dbReference>
<feature type="compositionally biased region" description="Pro residues" evidence="1">
    <location>
        <begin position="223"/>
        <end position="234"/>
    </location>
</feature>
<evidence type="ECO:0000256" key="1">
    <source>
        <dbReference type="SAM" id="MobiDB-lite"/>
    </source>
</evidence>
<evidence type="ECO:0000256" key="2">
    <source>
        <dbReference type="SAM" id="SignalP"/>
    </source>
</evidence>
<reference evidence="3 4" key="1">
    <citation type="submission" date="2019-07" db="EMBL/GenBank/DDBJ databases">
        <title>Whole genome shotgun sequence of Nocardia ninae NBRC 108245.</title>
        <authorList>
            <person name="Hosoyama A."/>
            <person name="Uohara A."/>
            <person name="Ohji S."/>
            <person name="Ichikawa N."/>
        </authorList>
    </citation>
    <scope>NUCLEOTIDE SEQUENCE [LARGE SCALE GENOMIC DNA]</scope>
    <source>
        <strain evidence="3 4">NBRC 108245</strain>
    </source>
</reference>
<protein>
    <recommendedName>
        <fullName evidence="5">Lipoprotein</fullName>
    </recommendedName>
</protein>
<sequence>MRAPRMTVFSAFVLAASLTACNGPTADNPTQPPTTTLAFPYPPKQYYTEVAVPLEEPLLSAANFALEMLVDDERVYDPREAASIRPAFLSKADPDGYTRANANPYQPSDFVDDTGGETLRAIDVQELSDGLVEVSICIFDSPGVYTLKKGGNVQGPDSPQNPYGLRRTQVRWTNQPAADGSIPASSRWLWVHNGLDLHMNYRTMESACQPFKPDPFIQKMPDPTTPIPAPTPTR</sequence>
<evidence type="ECO:0000313" key="4">
    <source>
        <dbReference type="Proteomes" id="UP000321424"/>
    </source>
</evidence>
<comment type="caution">
    <text evidence="3">The sequence shown here is derived from an EMBL/GenBank/DDBJ whole genome shotgun (WGS) entry which is preliminary data.</text>
</comment>
<evidence type="ECO:0008006" key="5">
    <source>
        <dbReference type="Google" id="ProtNLM"/>
    </source>
</evidence>
<feature type="region of interest" description="Disordered" evidence="1">
    <location>
        <begin position="213"/>
        <end position="234"/>
    </location>
</feature>
<dbReference type="AlphaFoldDB" id="A0A511MJ05"/>
<dbReference type="PROSITE" id="PS51257">
    <property type="entry name" value="PROKAR_LIPOPROTEIN"/>
    <property type="match status" value="1"/>
</dbReference>
<name>A0A511MJ05_9NOCA</name>
<evidence type="ECO:0000313" key="3">
    <source>
        <dbReference type="EMBL" id="GEM39916.1"/>
    </source>
</evidence>
<keyword evidence="4" id="KW-1185">Reference proteome</keyword>
<gene>
    <name evidence="3" type="ORF">NN4_44350</name>
</gene>
<proteinExistence type="predicted"/>
<accession>A0A511MJ05</accession>
<feature type="signal peptide" evidence="2">
    <location>
        <begin position="1"/>
        <end position="22"/>
    </location>
</feature>
<dbReference type="EMBL" id="BJXA01000030">
    <property type="protein sequence ID" value="GEM39916.1"/>
    <property type="molecule type" value="Genomic_DNA"/>
</dbReference>
<keyword evidence="2" id="KW-0732">Signal</keyword>